<dbReference type="eggNOG" id="KOG1551">
    <property type="taxonomic scope" value="Eukaryota"/>
</dbReference>
<dbReference type="SUPFAM" id="SSF53800">
    <property type="entry name" value="Chelatase"/>
    <property type="match status" value="1"/>
</dbReference>
<keyword evidence="7" id="KW-0812">Transmembrane</keyword>
<dbReference type="Gene3D" id="3.40.50.1400">
    <property type="match status" value="2"/>
</dbReference>
<sequence>MPHTTVIVPPSALPARPLAARLVLAASYASMGAALWVLWLPRWLPPATLPLGLPPTPRDASFGWLVRLAAVAALGYCPGARLVVAKPLLRSPPKFVPLARHAALAAALAGLAFLLGPTPLVDLVAPLLPQGGFLASAASAITAAADAAISFAGPMLGAAFVLGAGVFVVPAHFERSNPYATATGDNGTIPVPSPRRGVLVANLGTPVAPRPAEVATFLRAFLSDTRVIEVAPAVWWFVLNCIIVPIRKYSSAMLYSRIFSEDGKSPLLLYGTEHATALQAALGDKDFDVQLGMRYGEPSIDRAIAHFMAEGVSDIVVMTAYPQYSGTTVASIYDAVYAAALRYRHVPAITVIPPYYDHPAYISAIASRMRETRAALPAEHAPQLTLFSFHGIPASYVHRGDPYPAHCEATAAAVAAELGLAPDAWHLCYQSQFGSDPWLQPYTDELLVELAEAWTGDGPLNILAVCPGFLVDCLETIDEIGEVSAEVFAEAGGGKLTLVPCLNADPTWIDASVAIPFLSDGPGCEHAFDACFDLLTRDMAAAPPPLPPSDELAISWGPAGGLIHHGSALCLRISFSTPASPLLEPGTGAAVVDVVVPWPPTDADAHLAPPPHDAEPSVLADALAAGLAARPIAILCPMTGDIGPELRISKYSAPLAAAGISSAIINAPYYGDRRPPGWTGSYGVPTVEAMMAQATGVIVEALATAQWARSTGASAVCYAGVSWGGAMSSMANLLDHDSSAVVTTAGSHSPAPAFVDGAMARSVPWDAHGGKSEDNLMVVLLRRISTTMVTEFPAKATGAARVIRHISAPHDHYIPRDSSLRLFDSLVNAPGTVESARVEVLGGHASTVLFYTSTHVDAILDALAALKRTTAATASPTAD</sequence>
<evidence type="ECO:0000256" key="5">
    <source>
        <dbReference type="ARBA" id="ARBA00023244"/>
    </source>
</evidence>
<gene>
    <name evidence="8" type="ORF">AMSG_06432</name>
</gene>
<feature type="transmembrane region" description="Helical" evidence="7">
    <location>
        <begin position="156"/>
        <end position="173"/>
    </location>
</feature>
<name>A0A0L0DG05_THETB</name>
<dbReference type="SUPFAM" id="SSF53474">
    <property type="entry name" value="alpha/beta-Hydrolases"/>
    <property type="match status" value="1"/>
</dbReference>
<accession>A0A0L0DG05</accession>
<reference evidence="8 9" key="1">
    <citation type="submission" date="2010-05" db="EMBL/GenBank/DDBJ databases">
        <title>The Genome Sequence of Thecamonas trahens ATCC 50062.</title>
        <authorList>
            <consortium name="The Broad Institute Genome Sequencing Platform"/>
            <person name="Russ C."/>
            <person name="Cuomo C."/>
            <person name="Shea T."/>
            <person name="Young S.K."/>
            <person name="Zeng Q."/>
            <person name="Koehrsen M."/>
            <person name="Haas B."/>
            <person name="Borodovsky M."/>
            <person name="Guigo R."/>
            <person name="Alvarado L."/>
            <person name="Berlin A."/>
            <person name="Bochicchio J."/>
            <person name="Borenstein D."/>
            <person name="Chapman S."/>
            <person name="Chen Z."/>
            <person name="Freedman E."/>
            <person name="Gellesch M."/>
            <person name="Goldberg J."/>
            <person name="Griggs A."/>
            <person name="Gujja S."/>
            <person name="Heilman E."/>
            <person name="Heiman D."/>
            <person name="Hepburn T."/>
            <person name="Howarth C."/>
            <person name="Jen D."/>
            <person name="Larson L."/>
            <person name="Mehta T."/>
            <person name="Park D."/>
            <person name="Pearson M."/>
            <person name="Roberts A."/>
            <person name="Saif S."/>
            <person name="Shenoy N."/>
            <person name="Sisk P."/>
            <person name="Stolte C."/>
            <person name="Sykes S."/>
            <person name="Thomson T."/>
            <person name="Walk T."/>
            <person name="White J."/>
            <person name="Yandava C."/>
            <person name="Burger G."/>
            <person name="Gray M.W."/>
            <person name="Holland P.W.H."/>
            <person name="King N."/>
            <person name="Lang F.B.F."/>
            <person name="Roger A.J."/>
            <person name="Ruiz-Trillo I."/>
            <person name="Lander E."/>
            <person name="Nusbaum C."/>
        </authorList>
    </citation>
    <scope>NUCLEOTIDE SEQUENCE [LARGE SCALE GENOMIC DNA]</scope>
    <source>
        <strain evidence="8 9">ATCC 50062</strain>
    </source>
</reference>
<dbReference type="InterPro" id="IPR001015">
    <property type="entry name" value="Ferrochelatase"/>
</dbReference>
<evidence type="ECO:0000256" key="6">
    <source>
        <dbReference type="RuleBase" id="RU004185"/>
    </source>
</evidence>
<dbReference type="Pfam" id="PF00762">
    <property type="entry name" value="Ferrochelatase"/>
    <property type="match status" value="1"/>
</dbReference>
<dbReference type="eggNOG" id="KOG1321">
    <property type="taxonomic scope" value="Eukaryota"/>
</dbReference>
<keyword evidence="7" id="KW-0472">Membrane</keyword>
<evidence type="ECO:0000256" key="2">
    <source>
        <dbReference type="ARBA" id="ARBA00023004"/>
    </source>
</evidence>
<dbReference type="UniPathway" id="UPA00252"/>
<keyword evidence="5" id="KW-0627">Porphyrin biosynthesis</keyword>
<dbReference type="GO" id="GO:0004325">
    <property type="term" value="F:ferrochelatase activity"/>
    <property type="evidence" value="ECO:0007669"/>
    <property type="project" value="InterPro"/>
</dbReference>
<comment type="similarity">
    <text evidence="6">Belongs to the ferrochelatase family.</text>
</comment>
<dbReference type="Pfam" id="PF09752">
    <property type="entry name" value="ABHD18"/>
    <property type="match status" value="1"/>
</dbReference>
<dbReference type="OrthoDB" id="1323at2759"/>
<comment type="pathway">
    <text evidence="1">Porphyrin-containing compound metabolism; protoheme biosynthesis.</text>
</comment>
<keyword evidence="2" id="KW-0408">Iron</keyword>
<dbReference type="RefSeq" id="XP_013757100.1">
    <property type="nucleotide sequence ID" value="XM_013901646.1"/>
</dbReference>
<dbReference type="CDD" id="cd00419">
    <property type="entry name" value="Ferrochelatase_C"/>
    <property type="match status" value="1"/>
</dbReference>
<keyword evidence="3" id="KW-0350">Heme biosynthesis</keyword>
<keyword evidence="7" id="KW-1133">Transmembrane helix</keyword>
<dbReference type="InterPro" id="IPR033644">
    <property type="entry name" value="Ferrochelatase_C"/>
</dbReference>
<dbReference type="GeneID" id="25565589"/>
<dbReference type="CDD" id="cd03411">
    <property type="entry name" value="Ferrochelatase_N"/>
    <property type="match status" value="1"/>
</dbReference>
<evidence type="ECO:0000313" key="8">
    <source>
        <dbReference type="EMBL" id="KNC50273.1"/>
    </source>
</evidence>
<dbReference type="AlphaFoldDB" id="A0A0L0DG05"/>
<evidence type="ECO:0000256" key="7">
    <source>
        <dbReference type="SAM" id="Phobius"/>
    </source>
</evidence>
<feature type="transmembrane region" description="Helical" evidence="7">
    <location>
        <begin position="22"/>
        <end position="44"/>
    </location>
</feature>
<evidence type="ECO:0000256" key="4">
    <source>
        <dbReference type="ARBA" id="ARBA00023239"/>
    </source>
</evidence>
<keyword evidence="4" id="KW-0456">Lyase</keyword>
<dbReference type="InterPro" id="IPR019149">
    <property type="entry name" value="ABHD18"/>
</dbReference>
<dbReference type="PANTHER" id="PTHR11108">
    <property type="entry name" value="FERROCHELATASE"/>
    <property type="match status" value="1"/>
</dbReference>
<feature type="transmembrane region" description="Helical" evidence="7">
    <location>
        <begin position="95"/>
        <end position="115"/>
    </location>
</feature>
<protein>
    <submittedName>
        <fullName evidence="8">Ferrochelatase</fullName>
    </submittedName>
</protein>
<dbReference type="PANTHER" id="PTHR11108:SF1">
    <property type="entry name" value="FERROCHELATASE, MITOCHONDRIAL"/>
    <property type="match status" value="1"/>
</dbReference>
<evidence type="ECO:0000256" key="3">
    <source>
        <dbReference type="ARBA" id="ARBA00023133"/>
    </source>
</evidence>
<dbReference type="STRING" id="461836.A0A0L0DG05"/>
<dbReference type="Proteomes" id="UP000054408">
    <property type="component" value="Unassembled WGS sequence"/>
</dbReference>
<dbReference type="NCBIfam" id="TIGR00109">
    <property type="entry name" value="hemH"/>
    <property type="match status" value="1"/>
</dbReference>
<organism evidence="8 9">
    <name type="scientific">Thecamonas trahens ATCC 50062</name>
    <dbReference type="NCBI Taxonomy" id="461836"/>
    <lineage>
        <taxon>Eukaryota</taxon>
        <taxon>Apusozoa</taxon>
        <taxon>Apusomonadida</taxon>
        <taxon>Apusomonadidae</taxon>
        <taxon>Thecamonas</taxon>
    </lineage>
</organism>
<dbReference type="GO" id="GO:0006783">
    <property type="term" value="P:heme biosynthetic process"/>
    <property type="evidence" value="ECO:0007669"/>
    <property type="project" value="UniProtKB-KW"/>
</dbReference>
<dbReference type="InterPro" id="IPR033659">
    <property type="entry name" value="Ferrochelatase_N"/>
</dbReference>
<evidence type="ECO:0000313" key="9">
    <source>
        <dbReference type="Proteomes" id="UP000054408"/>
    </source>
</evidence>
<evidence type="ECO:0000256" key="1">
    <source>
        <dbReference type="ARBA" id="ARBA00004744"/>
    </source>
</evidence>
<dbReference type="Gene3D" id="3.40.50.1820">
    <property type="entry name" value="alpha/beta hydrolase"/>
    <property type="match status" value="1"/>
</dbReference>
<keyword evidence="9" id="KW-1185">Reference proteome</keyword>
<dbReference type="HAMAP" id="MF_00323">
    <property type="entry name" value="Ferrochelatase"/>
    <property type="match status" value="1"/>
</dbReference>
<feature type="transmembrane region" description="Helical" evidence="7">
    <location>
        <begin position="64"/>
        <end position="83"/>
    </location>
</feature>
<dbReference type="EMBL" id="GL349460">
    <property type="protein sequence ID" value="KNC50273.1"/>
    <property type="molecule type" value="Genomic_DNA"/>
</dbReference>
<proteinExistence type="inferred from homology"/>
<dbReference type="InterPro" id="IPR029058">
    <property type="entry name" value="AB_hydrolase_fold"/>
</dbReference>